<evidence type="ECO:0008006" key="4">
    <source>
        <dbReference type="Google" id="ProtNLM"/>
    </source>
</evidence>
<comment type="caution">
    <text evidence="2">The sequence shown here is derived from an EMBL/GenBank/DDBJ whole genome shotgun (WGS) entry which is preliminary data.</text>
</comment>
<feature type="compositionally biased region" description="Basic and acidic residues" evidence="1">
    <location>
        <begin position="483"/>
        <end position="505"/>
    </location>
</feature>
<gene>
    <name evidence="2" type="ORF">ABG768_010326</name>
</gene>
<dbReference type="GO" id="GO:0120206">
    <property type="term" value="C:photoreceptor distal connecting cilium"/>
    <property type="evidence" value="ECO:0007669"/>
    <property type="project" value="TreeGrafter"/>
</dbReference>
<dbReference type="GO" id="GO:0005930">
    <property type="term" value="C:axoneme"/>
    <property type="evidence" value="ECO:0007669"/>
    <property type="project" value="TreeGrafter"/>
</dbReference>
<dbReference type="PANTHER" id="PTHR14917">
    <property type="entry name" value="SPERMATOGENESIS-ASSOCIATED PROTEIN 7"/>
    <property type="match status" value="1"/>
</dbReference>
<dbReference type="AlphaFoldDB" id="A0AAW1ZIJ1"/>
<sequence>MRLQPEFVIMDTKPGYCLGSSGKQMNQYMIKDHMLSHYRKLYSAKAAVDCSVPKSMQSNVKYVDQKRRESRKGARSQSRRSDSQRSTRINSRTSCSTKNSRPSVQGDESAYHYLEQSLMSSPRISTSFHCKQIVYPSQTSGTPANHFRSASELSYRSPNPHWQDAGPSCATSASQRGYKSFQDPTQKTYSGDVMLKHAHRFTPEKPFTPRTLKSDHKPTLLQYRYYTPPRRKVEEEKSSSVIRQETCHGSTRSKRGCSPPIESLQTLTLDHEWSDGETDSFRHHGKTNRFKNSDFLLSSSRISPEGMRSPIMRKVSAEEEELMYLEFITDVTNEILTQGLYSDRVLKRVFERHIDMNRHRLDENKMRHLLDNLQKDLQSPPAASITSLGAGESHYPLKRLPSHDVDYLLHDVFNEERGQTEDVTPAAASTPVNQSLDVEFNHILLNEDEHLTCAVGNEDDRGVLEQVDELGKIMAESLSVSETLKDQQEEFEQEQTRGDVSDDEF</sequence>
<feature type="region of interest" description="Disordered" evidence="1">
    <location>
        <begin position="481"/>
        <end position="505"/>
    </location>
</feature>
<dbReference type="GO" id="GO:0036064">
    <property type="term" value="C:ciliary basal body"/>
    <property type="evidence" value="ECO:0007669"/>
    <property type="project" value="TreeGrafter"/>
</dbReference>
<feature type="region of interest" description="Disordered" evidence="1">
    <location>
        <begin position="232"/>
        <end position="261"/>
    </location>
</feature>
<feature type="compositionally biased region" description="Polar residues" evidence="1">
    <location>
        <begin position="239"/>
        <end position="250"/>
    </location>
</feature>
<dbReference type="PANTHER" id="PTHR14917:SF4">
    <property type="entry name" value="SPERMATOGENESIS-ASSOCIATED 7"/>
    <property type="match status" value="1"/>
</dbReference>
<feature type="compositionally biased region" description="Polar residues" evidence="1">
    <location>
        <begin position="89"/>
        <end position="103"/>
    </location>
</feature>
<dbReference type="GO" id="GO:0000226">
    <property type="term" value="P:microtubule cytoskeleton organization"/>
    <property type="evidence" value="ECO:0007669"/>
    <property type="project" value="TreeGrafter"/>
</dbReference>
<dbReference type="GO" id="GO:0045494">
    <property type="term" value="P:photoreceptor cell maintenance"/>
    <property type="evidence" value="ECO:0007669"/>
    <property type="project" value="TreeGrafter"/>
</dbReference>
<proteinExistence type="predicted"/>
<feature type="compositionally biased region" description="Basic residues" evidence="1">
    <location>
        <begin position="68"/>
        <end position="78"/>
    </location>
</feature>
<evidence type="ECO:0000313" key="2">
    <source>
        <dbReference type="EMBL" id="KAK9960251.1"/>
    </source>
</evidence>
<dbReference type="Proteomes" id="UP001479290">
    <property type="component" value="Unassembled WGS sequence"/>
</dbReference>
<name>A0AAW1ZIJ1_CULAL</name>
<dbReference type="InterPro" id="IPR029357">
    <property type="entry name" value="SPATA7"/>
</dbReference>
<evidence type="ECO:0000313" key="3">
    <source>
        <dbReference type="Proteomes" id="UP001479290"/>
    </source>
</evidence>
<keyword evidence="3" id="KW-1185">Reference proteome</keyword>
<dbReference type="Pfam" id="PF15244">
    <property type="entry name" value="HSD3"/>
    <property type="match status" value="1"/>
</dbReference>
<evidence type="ECO:0000256" key="1">
    <source>
        <dbReference type="SAM" id="MobiDB-lite"/>
    </source>
</evidence>
<dbReference type="GO" id="GO:0120200">
    <property type="term" value="C:rod photoreceptor outer segment"/>
    <property type="evidence" value="ECO:0007669"/>
    <property type="project" value="TreeGrafter"/>
</dbReference>
<dbReference type="EMBL" id="JAWDJR010000017">
    <property type="protein sequence ID" value="KAK9960251.1"/>
    <property type="molecule type" value="Genomic_DNA"/>
</dbReference>
<organism evidence="2 3">
    <name type="scientific">Culter alburnus</name>
    <name type="common">Topmouth culter</name>
    <dbReference type="NCBI Taxonomy" id="194366"/>
    <lineage>
        <taxon>Eukaryota</taxon>
        <taxon>Metazoa</taxon>
        <taxon>Chordata</taxon>
        <taxon>Craniata</taxon>
        <taxon>Vertebrata</taxon>
        <taxon>Euteleostomi</taxon>
        <taxon>Actinopterygii</taxon>
        <taxon>Neopterygii</taxon>
        <taxon>Teleostei</taxon>
        <taxon>Ostariophysi</taxon>
        <taxon>Cypriniformes</taxon>
        <taxon>Xenocyprididae</taxon>
        <taxon>Xenocypridinae</taxon>
        <taxon>Culter</taxon>
    </lineage>
</organism>
<protein>
    <recommendedName>
        <fullName evidence="4">Spermatogenesis associated 7</fullName>
    </recommendedName>
</protein>
<feature type="region of interest" description="Disordered" evidence="1">
    <location>
        <begin position="63"/>
        <end position="106"/>
    </location>
</feature>
<reference evidence="2 3" key="1">
    <citation type="submission" date="2024-05" db="EMBL/GenBank/DDBJ databases">
        <title>A high-quality chromosomal-level genome assembly of Topmouth culter (Culter alburnus).</title>
        <authorList>
            <person name="Zhao H."/>
        </authorList>
    </citation>
    <scope>NUCLEOTIDE SEQUENCE [LARGE SCALE GENOMIC DNA]</scope>
    <source>
        <strain evidence="2">CATC2023</strain>
        <tissue evidence="2">Muscle</tissue>
    </source>
</reference>
<accession>A0AAW1ZIJ1</accession>